<dbReference type="KEGG" id="pno:SNOG_04816"/>
<accession>Q0UTU8</accession>
<dbReference type="AlphaFoldDB" id="Q0UTU8"/>
<dbReference type="HOGENOM" id="CLU_3351310_0_0_1"/>
<organism evidence="2 3">
    <name type="scientific">Phaeosphaeria nodorum (strain SN15 / ATCC MYA-4574 / FGSC 10173)</name>
    <name type="common">Glume blotch fungus</name>
    <name type="synonym">Parastagonospora nodorum</name>
    <dbReference type="NCBI Taxonomy" id="321614"/>
    <lineage>
        <taxon>Eukaryota</taxon>
        <taxon>Fungi</taxon>
        <taxon>Dikarya</taxon>
        <taxon>Ascomycota</taxon>
        <taxon>Pezizomycotina</taxon>
        <taxon>Dothideomycetes</taxon>
        <taxon>Pleosporomycetidae</taxon>
        <taxon>Pleosporales</taxon>
        <taxon>Pleosporineae</taxon>
        <taxon>Phaeosphaeriaceae</taxon>
        <taxon>Parastagonospora</taxon>
    </lineage>
</organism>
<sequence length="37" mass="4085">MAAANLRIPPFRARKTKLQPSQCGMADRNPQSIMDGI</sequence>
<feature type="region of interest" description="Disordered" evidence="1">
    <location>
        <begin position="16"/>
        <end position="37"/>
    </location>
</feature>
<proteinExistence type="predicted"/>
<gene>
    <name evidence="2" type="ORF">SNOG_04816</name>
</gene>
<name>Q0UTU8_PHANO</name>
<evidence type="ECO:0000313" key="3">
    <source>
        <dbReference type="Proteomes" id="UP000001055"/>
    </source>
</evidence>
<protein>
    <submittedName>
        <fullName evidence="2">Uncharacterized protein</fullName>
    </submittedName>
</protein>
<evidence type="ECO:0000313" key="2">
    <source>
        <dbReference type="EMBL" id="EAT87207.1"/>
    </source>
</evidence>
<dbReference type="Proteomes" id="UP000001055">
    <property type="component" value="Unassembled WGS sequence"/>
</dbReference>
<dbReference type="EMBL" id="CH445331">
    <property type="protein sequence ID" value="EAT87207.1"/>
    <property type="molecule type" value="Genomic_DNA"/>
</dbReference>
<dbReference type="GeneID" id="5972104"/>
<evidence type="ECO:0000256" key="1">
    <source>
        <dbReference type="SAM" id="MobiDB-lite"/>
    </source>
</evidence>
<reference evidence="3" key="1">
    <citation type="journal article" date="2007" name="Plant Cell">
        <title>Dothideomycete-plant interactions illuminated by genome sequencing and EST analysis of the wheat pathogen Stagonospora nodorum.</title>
        <authorList>
            <person name="Hane J.K."/>
            <person name="Lowe R.G."/>
            <person name="Solomon P.S."/>
            <person name="Tan K.C."/>
            <person name="Schoch C.L."/>
            <person name="Spatafora J.W."/>
            <person name="Crous P.W."/>
            <person name="Kodira C."/>
            <person name="Birren B.W."/>
            <person name="Galagan J.E."/>
            <person name="Torriani S.F."/>
            <person name="McDonald B.A."/>
            <person name="Oliver R.P."/>
        </authorList>
    </citation>
    <scope>NUCLEOTIDE SEQUENCE [LARGE SCALE GENOMIC DNA]</scope>
    <source>
        <strain evidence="3">SN15 / ATCC MYA-4574 / FGSC 10173</strain>
    </source>
</reference>
<dbReference type="RefSeq" id="XP_001795229.1">
    <property type="nucleotide sequence ID" value="XM_001795177.1"/>
</dbReference>
<dbReference type="InParanoid" id="Q0UTU8"/>